<proteinExistence type="predicted"/>
<evidence type="ECO:0000313" key="2">
    <source>
        <dbReference type="EMBL" id="KAJ1646857.1"/>
    </source>
</evidence>
<gene>
    <name evidence="2" type="ORF">LPJ64_001677</name>
</gene>
<accession>A0A9W7XMZ6</accession>
<comment type="caution">
    <text evidence="2">The sequence shown here is derived from an EMBL/GenBank/DDBJ whole genome shotgun (WGS) entry which is preliminary data.</text>
</comment>
<dbReference type="Proteomes" id="UP001145021">
    <property type="component" value="Unassembled WGS sequence"/>
</dbReference>
<name>A0A9W7XMZ6_9FUNG</name>
<dbReference type="EMBL" id="JANBOH010000046">
    <property type="protein sequence ID" value="KAJ1646857.1"/>
    <property type="molecule type" value="Genomic_DNA"/>
</dbReference>
<dbReference type="Pfam" id="PF18126">
    <property type="entry name" value="Mitoc_mL59"/>
    <property type="match status" value="1"/>
</dbReference>
<organism evidence="2 3">
    <name type="scientific">Coemansia asiatica</name>
    <dbReference type="NCBI Taxonomy" id="1052880"/>
    <lineage>
        <taxon>Eukaryota</taxon>
        <taxon>Fungi</taxon>
        <taxon>Fungi incertae sedis</taxon>
        <taxon>Zoopagomycota</taxon>
        <taxon>Kickxellomycotina</taxon>
        <taxon>Kickxellomycetes</taxon>
        <taxon>Kickxellales</taxon>
        <taxon>Kickxellaceae</taxon>
        <taxon>Coemansia</taxon>
    </lineage>
</organism>
<feature type="domain" description="Large ribosomal subunit protein mL59" evidence="1">
    <location>
        <begin position="27"/>
        <end position="108"/>
    </location>
</feature>
<dbReference type="AlphaFoldDB" id="A0A9W7XMZ6"/>
<protein>
    <recommendedName>
        <fullName evidence="1">Large ribosomal subunit protein mL59 domain-containing protein</fullName>
    </recommendedName>
</protein>
<dbReference type="InterPro" id="IPR040922">
    <property type="entry name" value="Ribosomal_mL59_dom"/>
</dbReference>
<evidence type="ECO:0000313" key="3">
    <source>
        <dbReference type="Proteomes" id="UP001145021"/>
    </source>
</evidence>
<sequence length="123" mass="14065">MATVRTFSEQILKRLETKHPLTSFKTTLVRGKWRPGKYGLRQQADMRKACAVTGVDPKSIGMPEEPVSKIRLNKPPKGHKHQRLYAQKQAAIEKNIQEMPEKIRKWKEGLAAEKAKTKSSLPF</sequence>
<keyword evidence="3" id="KW-1185">Reference proteome</keyword>
<evidence type="ECO:0000259" key="1">
    <source>
        <dbReference type="Pfam" id="PF18126"/>
    </source>
</evidence>
<reference evidence="2" key="1">
    <citation type="submission" date="2022-07" db="EMBL/GenBank/DDBJ databases">
        <title>Phylogenomic reconstructions and comparative analyses of Kickxellomycotina fungi.</title>
        <authorList>
            <person name="Reynolds N.K."/>
            <person name="Stajich J.E."/>
            <person name="Barry K."/>
            <person name="Grigoriev I.V."/>
            <person name="Crous P."/>
            <person name="Smith M.E."/>
        </authorList>
    </citation>
    <scope>NUCLEOTIDE SEQUENCE</scope>
    <source>
        <strain evidence="2">NBRC 105413</strain>
    </source>
</reference>